<gene>
    <name evidence="2" type="ORF">G8N84_000012</name>
    <name evidence="1" type="ORF">G9B33_002912</name>
</gene>
<reference evidence="2" key="1">
    <citation type="journal article" date="2018" name="Genome Biol.">
        <title>SKESA: strategic k-mer extension for scrupulous assemblies.</title>
        <authorList>
            <person name="Souvorov A."/>
            <person name="Agarwala R."/>
            <person name="Lipman D.J."/>
        </authorList>
    </citation>
    <scope>NUCLEOTIDE SEQUENCE</scope>
    <source>
        <strain evidence="2">MA.129 TIR-8</strain>
        <strain evidence="1">MA.AU5 KAK-SR</strain>
    </source>
</reference>
<dbReference type="EMBL" id="DAAUQM010000001">
    <property type="protein sequence ID" value="HAF2395672.1"/>
    <property type="molecule type" value="Genomic_DNA"/>
</dbReference>
<name>A0A744BY84_SALER</name>
<dbReference type="AlphaFoldDB" id="A0A744BY84"/>
<protein>
    <submittedName>
        <fullName evidence="2">Uncharacterized protein</fullName>
    </submittedName>
</protein>
<evidence type="ECO:0000313" key="2">
    <source>
        <dbReference type="EMBL" id="HAF2395672.1"/>
    </source>
</evidence>
<accession>A0A744BY84</accession>
<proteinExistence type="predicted"/>
<organism evidence="2">
    <name type="scientific">Salmonella enterica</name>
    <name type="common">Salmonella choleraesuis</name>
    <dbReference type="NCBI Taxonomy" id="28901"/>
    <lineage>
        <taxon>Bacteria</taxon>
        <taxon>Pseudomonadati</taxon>
        <taxon>Pseudomonadota</taxon>
        <taxon>Gammaproteobacteria</taxon>
        <taxon>Enterobacterales</taxon>
        <taxon>Enterobacteriaceae</taxon>
        <taxon>Salmonella</taxon>
    </lineage>
</organism>
<reference evidence="2" key="2">
    <citation type="submission" date="2020-02" db="EMBL/GenBank/DDBJ databases">
        <authorList>
            <consortium name="NCBI Pathogen Detection Project"/>
        </authorList>
    </citation>
    <scope>NUCLEOTIDE SEQUENCE</scope>
    <source>
        <strain evidence="2">MA.129 TIR-8</strain>
        <strain evidence="1">MA.AU5 KAK-SR</strain>
    </source>
</reference>
<comment type="caution">
    <text evidence="2">The sequence shown here is derived from an EMBL/GenBank/DDBJ whole genome shotgun (WGS) entry which is preliminary data.</text>
</comment>
<dbReference type="EMBL" id="DAAUKB010000004">
    <property type="protein sequence ID" value="HAF1791891.1"/>
    <property type="molecule type" value="Genomic_DNA"/>
</dbReference>
<evidence type="ECO:0000313" key="1">
    <source>
        <dbReference type="EMBL" id="HAF1791891.1"/>
    </source>
</evidence>
<sequence>MHNQSQTFTVTLPVSPDFTGRILVKLENGVVKGTYTLDQKERVASLLGFLELAEMAGFKVIPPAA</sequence>